<evidence type="ECO:0000313" key="1">
    <source>
        <dbReference type="EMBL" id="THU87665.1"/>
    </source>
</evidence>
<accession>A0A4V4HDK8</accession>
<proteinExistence type="predicted"/>
<evidence type="ECO:0000313" key="2">
    <source>
        <dbReference type="Proteomes" id="UP000297245"/>
    </source>
</evidence>
<protein>
    <submittedName>
        <fullName evidence="1">Uncharacterized protein</fullName>
    </submittedName>
</protein>
<name>A0A4V4HDK8_DENBC</name>
<dbReference type="AlphaFoldDB" id="A0A4V4HDK8"/>
<organism evidence="1 2">
    <name type="scientific">Dendrothele bispora (strain CBS 962.96)</name>
    <dbReference type="NCBI Taxonomy" id="1314807"/>
    <lineage>
        <taxon>Eukaryota</taxon>
        <taxon>Fungi</taxon>
        <taxon>Dikarya</taxon>
        <taxon>Basidiomycota</taxon>
        <taxon>Agaricomycotina</taxon>
        <taxon>Agaricomycetes</taxon>
        <taxon>Agaricomycetidae</taxon>
        <taxon>Agaricales</taxon>
        <taxon>Agaricales incertae sedis</taxon>
        <taxon>Dendrothele</taxon>
    </lineage>
</organism>
<dbReference type="EMBL" id="ML179440">
    <property type="protein sequence ID" value="THU87665.1"/>
    <property type="molecule type" value="Genomic_DNA"/>
</dbReference>
<dbReference type="Proteomes" id="UP000297245">
    <property type="component" value="Unassembled WGS sequence"/>
</dbReference>
<reference evidence="1 2" key="1">
    <citation type="journal article" date="2019" name="Nat. Ecol. Evol.">
        <title>Megaphylogeny resolves global patterns of mushroom evolution.</title>
        <authorList>
            <person name="Varga T."/>
            <person name="Krizsan K."/>
            <person name="Foldi C."/>
            <person name="Dima B."/>
            <person name="Sanchez-Garcia M."/>
            <person name="Sanchez-Ramirez S."/>
            <person name="Szollosi G.J."/>
            <person name="Szarkandi J.G."/>
            <person name="Papp V."/>
            <person name="Albert L."/>
            <person name="Andreopoulos W."/>
            <person name="Angelini C."/>
            <person name="Antonin V."/>
            <person name="Barry K.W."/>
            <person name="Bougher N.L."/>
            <person name="Buchanan P."/>
            <person name="Buyck B."/>
            <person name="Bense V."/>
            <person name="Catcheside P."/>
            <person name="Chovatia M."/>
            <person name="Cooper J."/>
            <person name="Damon W."/>
            <person name="Desjardin D."/>
            <person name="Finy P."/>
            <person name="Geml J."/>
            <person name="Haridas S."/>
            <person name="Hughes K."/>
            <person name="Justo A."/>
            <person name="Karasinski D."/>
            <person name="Kautmanova I."/>
            <person name="Kiss B."/>
            <person name="Kocsube S."/>
            <person name="Kotiranta H."/>
            <person name="LaButti K.M."/>
            <person name="Lechner B.E."/>
            <person name="Liimatainen K."/>
            <person name="Lipzen A."/>
            <person name="Lukacs Z."/>
            <person name="Mihaltcheva S."/>
            <person name="Morgado L.N."/>
            <person name="Niskanen T."/>
            <person name="Noordeloos M.E."/>
            <person name="Ohm R.A."/>
            <person name="Ortiz-Santana B."/>
            <person name="Ovrebo C."/>
            <person name="Racz N."/>
            <person name="Riley R."/>
            <person name="Savchenko A."/>
            <person name="Shiryaev A."/>
            <person name="Soop K."/>
            <person name="Spirin V."/>
            <person name="Szebenyi C."/>
            <person name="Tomsovsky M."/>
            <person name="Tulloss R.E."/>
            <person name="Uehling J."/>
            <person name="Grigoriev I.V."/>
            <person name="Vagvolgyi C."/>
            <person name="Papp T."/>
            <person name="Martin F.M."/>
            <person name="Miettinen O."/>
            <person name="Hibbett D.S."/>
            <person name="Nagy L.G."/>
        </authorList>
    </citation>
    <scope>NUCLEOTIDE SEQUENCE [LARGE SCALE GENOMIC DNA]</scope>
    <source>
        <strain evidence="1 2">CBS 962.96</strain>
    </source>
</reference>
<sequence>MSTPFGKCTQQIRICKAAVSSGITNSQVGPLGNSRCWNIFRTNGLVSAICLGGPWAASTSSNSEEEPSSIQLGKVQELDTGVREAPRCAANIIVSGTQPHHTHERAEGSLSNVFSWEEEGPQWIQDFHFIKIPQTRTFYYSLCSSQNPGLVSALPRAAMVHFILTSSNDPGRLDREMKNLGSTSTSTHGLARF</sequence>
<gene>
    <name evidence="1" type="ORF">K435DRAFT_804112</name>
</gene>
<keyword evidence="2" id="KW-1185">Reference proteome</keyword>